<proteinExistence type="predicted"/>
<dbReference type="PANTHER" id="PTHR38636:SF1">
    <property type="entry name" value="CHLORIDE CHANNEL PROTEIN CLC-D"/>
    <property type="match status" value="1"/>
</dbReference>
<keyword evidence="1" id="KW-1133">Transmembrane helix</keyword>
<feature type="transmembrane region" description="Helical" evidence="1">
    <location>
        <begin position="125"/>
        <end position="150"/>
    </location>
</feature>
<feature type="transmembrane region" description="Helical" evidence="1">
    <location>
        <begin position="32"/>
        <end position="53"/>
    </location>
</feature>
<keyword evidence="1" id="KW-0812">Transmembrane</keyword>
<accession>A0A915CI14</accession>
<dbReference type="Pfam" id="PF08560">
    <property type="entry name" value="DUF1757"/>
    <property type="match status" value="1"/>
</dbReference>
<organism evidence="2 3">
    <name type="scientific">Parascaris univalens</name>
    <name type="common">Nematode worm</name>
    <dbReference type="NCBI Taxonomy" id="6257"/>
    <lineage>
        <taxon>Eukaryota</taxon>
        <taxon>Metazoa</taxon>
        <taxon>Ecdysozoa</taxon>
        <taxon>Nematoda</taxon>
        <taxon>Chromadorea</taxon>
        <taxon>Rhabditida</taxon>
        <taxon>Spirurina</taxon>
        <taxon>Ascaridomorpha</taxon>
        <taxon>Ascaridoidea</taxon>
        <taxon>Ascarididae</taxon>
        <taxon>Parascaris</taxon>
    </lineage>
</organism>
<protein>
    <submittedName>
        <fullName evidence="3">Uncharacterized protein</fullName>
    </submittedName>
</protein>
<dbReference type="WBParaSite" id="PgR217_g007_t01">
    <property type="protein sequence ID" value="PgR217_g007_t01"/>
    <property type="gene ID" value="PgR217_g007"/>
</dbReference>
<keyword evidence="2" id="KW-1185">Reference proteome</keyword>
<feature type="transmembrane region" description="Helical" evidence="1">
    <location>
        <begin position="73"/>
        <end position="96"/>
    </location>
</feature>
<sequence>STYWLKNFLGFRQTEFELLKMPRPGAEFCIHVTIRCVQTGTVLGCLLSPLAFLIRDRKRRISGEDAASLKRTFAEGGVSGALIGAALGPIVAYLSMRNMSSLQLYDRCYRLRFDAKQLSLDRTCVIGAGIGYLSCGSLGFVVGVDLALLLSNMLSMTWQ</sequence>
<dbReference type="AlphaFoldDB" id="A0A915CI14"/>
<dbReference type="PANTHER" id="PTHR38636">
    <property type="entry name" value="PROTEIN CBG20488"/>
    <property type="match status" value="1"/>
</dbReference>
<keyword evidence="1" id="KW-0472">Membrane</keyword>
<evidence type="ECO:0000256" key="1">
    <source>
        <dbReference type="SAM" id="Phobius"/>
    </source>
</evidence>
<dbReference type="InterPro" id="IPR013869">
    <property type="entry name" value="DUF1757"/>
</dbReference>
<name>A0A915CI14_PARUN</name>
<evidence type="ECO:0000313" key="3">
    <source>
        <dbReference type="WBParaSite" id="PgR217_g007_t01"/>
    </source>
</evidence>
<evidence type="ECO:0000313" key="2">
    <source>
        <dbReference type="Proteomes" id="UP000887569"/>
    </source>
</evidence>
<reference evidence="3" key="1">
    <citation type="submission" date="2022-11" db="UniProtKB">
        <authorList>
            <consortium name="WormBaseParasite"/>
        </authorList>
    </citation>
    <scope>IDENTIFICATION</scope>
</reference>
<dbReference type="Proteomes" id="UP000887569">
    <property type="component" value="Unplaced"/>
</dbReference>